<reference evidence="2" key="1">
    <citation type="submission" date="2022-10" db="EMBL/GenBank/DDBJ databases">
        <title>The complete genomes of actinobacterial strains from the NBC collection.</title>
        <authorList>
            <person name="Joergensen T.S."/>
            <person name="Alvarez Arevalo M."/>
            <person name="Sterndorff E.B."/>
            <person name="Faurdal D."/>
            <person name="Vuksanovic O."/>
            <person name="Mourched A.-S."/>
            <person name="Charusanti P."/>
            <person name="Shaw S."/>
            <person name="Blin K."/>
            <person name="Weber T."/>
        </authorList>
    </citation>
    <scope>NUCLEOTIDE SEQUENCE</scope>
    <source>
        <strain evidence="2">NBC_00093</strain>
    </source>
</reference>
<feature type="region of interest" description="Disordered" evidence="1">
    <location>
        <begin position="57"/>
        <end position="77"/>
    </location>
</feature>
<evidence type="ECO:0000313" key="2">
    <source>
        <dbReference type="EMBL" id="WTT23265.1"/>
    </source>
</evidence>
<name>A0AAU2AEY1_9ACTN</name>
<organism evidence="2">
    <name type="scientific">Streptomyces sp. NBC_00093</name>
    <dbReference type="NCBI Taxonomy" id="2975649"/>
    <lineage>
        <taxon>Bacteria</taxon>
        <taxon>Bacillati</taxon>
        <taxon>Actinomycetota</taxon>
        <taxon>Actinomycetes</taxon>
        <taxon>Kitasatosporales</taxon>
        <taxon>Streptomycetaceae</taxon>
        <taxon>Streptomyces</taxon>
    </lineage>
</organism>
<dbReference type="EMBL" id="CP108222">
    <property type="protein sequence ID" value="WTT23265.1"/>
    <property type="molecule type" value="Genomic_DNA"/>
</dbReference>
<proteinExistence type="predicted"/>
<gene>
    <name evidence="2" type="ORF">OHA22_50780</name>
</gene>
<protein>
    <submittedName>
        <fullName evidence="2">Uncharacterized protein</fullName>
    </submittedName>
</protein>
<sequence length="114" mass="12008">MSHIRSRPAHPAGSLRNPEPAPDPDGPDSVLTRPESGNVPDADLSWTLFLMKEVAKKNQAAVDATQPEDNATSKQRELVKKGCLAAVGGTVAGISRAFMSWAVKTWLDGGGTDG</sequence>
<accession>A0AAU2AEY1</accession>
<dbReference type="AlphaFoldDB" id="A0AAU2AEY1"/>
<evidence type="ECO:0000256" key="1">
    <source>
        <dbReference type="SAM" id="MobiDB-lite"/>
    </source>
</evidence>
<feature type="region of interest" description="Disordered" evidence="1">
    <location>
        <begin position="1"/>
        <end position="39"/>
    </location>
</feature>